<proteinExistence type="predicted"/>
<sequence>MMLSRDSQRQSRSELQLLISEVNRSRKSLPPKRSPKFRFMAAVRAVINNLRWLTEETSPAPGDLPTKGPKLTQAVKGLLRTMVDERTSEDMNHIYRVIGNISALQRYPERVREKLTASCTFVYQGPNRVIVKEGQPSWNMYVILSGQVSVTKMMYDAGDKVDKPFEVATMTAGDFFGEINILHGEPWPTTITTVTHTEFLRVAKWHFQKILEKFLGEQKEEITRCLSKFAYFKDWNNRTILECCILSRVQHFPKDELILGDRVGNFRSSYFIVSGECVVMYHLVAEVDERDNTESIHKEFEVHEEDTFPVSRLLRGLHRERMHKIGEPHLANLIADQTLEKLINELPLPLSRTALEADGLIAAAFRVYDRIRRE</sequence>
<dbReference type="PROSITE" id="PS50042">
    <property type="entry name" value="CNMP_BINDING_3"/>
    <property type="match status" value="1"/>
</dbReference>
<dbReference type="AlphaFoldDB" id="A0AAW2HWQ0"/>
<dbReference type="EMBL" id="JARGDH010000003">
    <property type="protein sequence ID" value="KAL0274380.1"/>
    <property type="molecule type" value="Genomic_DNA"/>
</dbReference>
<evidence type="ECO:0000313" key="2">
    <source>
        <dbReference type="EMBL" id="KAL0274380.1"/>
    </source>
</evidence>
<feature type="domain" description="Cyclic nucleotide-binding" evidence="1">
    <location>
        <begin position="103"/>
        <end position="228"/>
    </location>
</feature>
<dbReference type="InterPro" id="IPR014710">
    <property type="entry name" value="RmlC-like_jellyroll"/>
</dbReference>
<organism evidence="2">
    <name type="scientific">Menopon gallinae</name>
    <name type="common">poultry shaft louse</name>
    <dbReference type="NCBI Taxonomy" id="328185"/>
    <lineage>
        <taxon>Eukaryota</taxon>
        <taxon>Metazoa</taxon>
        <taxon>Ecdysozoa</taxon>
        <taxon>Arthropoda</taxon>
        <taxon>Hexapoda</taxon>
        <taxon>Insecta</taxon>
        <taxon>Pterygota</taxon>
        <taxon>Neoptera</taxon>
        <taxon>Paraneoptera</taxon>
        <taxon>Psocodea</taxon>
        <taxon>Troctomorpha</taxon>
        <taxon>Phthiraptera</taxon>
        <taxon>Amblycera</taxon>
        <taxon>Menoponidae</taxon>
        <taxon>Menopon</taxon>
    </lineage>
</organism>
<dbReference type="SUPFAM" id="SSF51206">
    <property type="entry name" value="cAMP-binding domain-like"/>
    <property type="match status" value="2"/>
</dbReference>
<reference evidence="2" key="1">
    <citation type="journal article" date="2024" name="Gigascience">
        <title>Chromosome-level genome of the poultry shaft louse Menopon gallinae provides insight into the host-switching and adaptive evolution of parasitic lice.</title>
        <authorList>
            <person name="Xu Y."/>
            <person name="Ma L."/>
            <person name="Liu S."/>
            <person name="Liang Y."/>
            <person name="Liu Q."/>
            <person name="He Z."/>
            <person name="Tian L."/>
            <person name="Duan Y."/>
            <person name="Cai W."/>
            <person name="Li H."/>
            <person name="Song F."/>
        </authorList>
    </citation>
    <scope>NUCLEOTIDE SEQUENCE</scope>
    <source>
        <strain evidence="2">Cailab_2023a</strain>
    </source>
</reference>
<dbReference type="CDD" id="cd00038">
    <property type="entry name" value="CAP_ED"/>
    <property type="match status" value="1"/>
</dbReference>
<dbReference type="SMART" id="SM00100">
    <property type="entry name" value="cNMP"/>
    <property type="match status" value="1"/>
</dbReference>
<dbReference type="PANTHER" id="PTHR23011:SF41">
    <property type="entry name" value="CYCLIC NUCLEOTIDE-BINDING DOMAIN-CONTAINING PROTEIN"/>
    <property type="match status" value="1"/>
</dbReference>
<dbReference type="PANTHER" id="PTHR23011">
    <property type="entry name" value="CYCLIC NUCLEOTIDE-BINDING DOMAIN CONTAINING PROTEIN"/>
    <property type="match status" value="1"/>
</dbReference>
<evidence type="ECO:0000259" key="1">
    <source>
        <dbReference type="PROSITE" id="PS50042"/>
    </source>
</evidence>
<dbReference type="InterPro" id="IPR018490">
    <property type="entry name" value="cNMP-bd_dom_sf"/>
</dbReference>
<protein>
    <recommendedName>
        <fullName evidence="1">Cyclic nucleotide-binding domain-containing protein</fullName>
    </recommendedName>
</protein>
<name>A0AAW2HWQ0_9NEOP</name>
<accession>A0AAW2HWQ0</accession>
<gene>
    <name evidence="2" type="ORF">PYX00_006826</name>
</gene>
<dbReference type="Gene3D" id="2.60.120.10">
    <property type="entry name" value="Jelly Rolls"/>
    <property type="match status" value="2"/>
</dbReference>
<dbReference type="Pfam" id="PF00027">
    <property type="entry name" value="cNMP_binding"/>
    <property type="match status" value="1"/>
</dbReference>
<comment type="caution">
    <text evidence="2">The sequence shown here is derived from an EMBL/GenBank/DDBJ whole genome shotgun (WGS) entry which is preliminary data.</text>
</comment>
<dbReference type="InterPro" id="IPR000595">
    <property type="entry name" value="cNMP-bd_dom"/>
</dbReference>